<evidence type="ECO:0000256" key="6">
    <source>
        <dbReference type="ARBA" id="ARBA00022692"/>
    </source>
</evidence>
<dbReference type="SUPFAM" id="SSF54523">
    <property type="entry name" value="Pili subunits"/>
    <property type="match status" value="1"/>
</dbReference>
<dbReference type="Pfam" id="PF07963">
    <property type="entry name" value="N_methyl"/>
    <property type="match status" value="1"/>
</dbReference>
<dbReference type="Proteomes" id="UP000310016">
    <property type="component" value="Unassembled WGS sequence"/>
</dbReference>
<proteinExistence type="inferred from homology"/>
<dbReference type="Gene3D" id="3.55.40.10">
    <property type="entry name" value="minor pseudopilin epsh domain"/>
    <property type="match status" value="1"/>
</dbReference>
<dbReference type="GO" id="GO:0005886">
    <property type="term" value="C:plasma membrane"/>
    <property type="evidence" value="ECO:0007669"/>
    <property type="project" value="UniProtKB-SubCell"/>
</dbReference>
<evidence type="ECO:0000313" key="13">
    <source>
        <dbReference type="EMBL" id="TJZ77509.1"/>
    </source>
</evidence>
<reference evidence="13 14" key="1">
    <citation type="submission" date="2019-04" db="EMBL/GenBank/DDBJ databases">
        <title>Chitiniphilus eburnea sp. nov., a novel chitinolytic bacterium isolated from aquaculture sludge.</title>
        <authorList>
            <person name="Sheng M."/>
        </authorList>
    </citation>
    <scope>NUCLEOTIDE SEQUENCE [LARGE SCALE GENOMIC DNA]</scope>
    <source>
        <strain evidence="13 14">HX-2-15</strain>
    </source>
</reference>
<dbReference type="Pfam" id="PF12019">
    <property type="entry name" value="GspH"/>
    <property type="match status" value="1"/>
</dbReference>
<keyword evidence="4" id="KW-0488">Methylation</keyword>
<evidence type="ECO:0000313" key="14">
    <source>
        <dbReference type="Proteomes" id="UP000310016"/>
    </source>
</evidence>
<comment type="similarity">
    <text evidence="9">Belongs to the GSP H family.</text>
</comment>
<comment type="subcellular location">
    <subcellularLocation>
        <location evidence="1">Cell inner membrane</location>
        <topology evidence="1">Single-pass membrane protein</topology>
    </subcellularLocation>
</comment>
<keyword evidence="3" id="KW-1003">Cell membrane</keyword>
<evidence type="ECO:0000259" key="12">
    <source>
        <dbReference type="Pfam" id="PF12019"/>
    </source>
</evidence>
<feature type="transmembrane region" description="Helical" evidence="11">
    <location>
        <begin position="6"/>
        <end position="29"/>
    </location>
</feature>
<dbReference type="GO" id="GO:0015628">
    <property type="term" value="P:protein secretion by the type II secretion system"/>
    <property type="evidence" value="ECO:0007669"/>
    <property type="project" value="InterPro"/>
</dbReference>
<evidence type="ECO:0000256" key="2">
    <source>
        <dbReference type="ARBA" id="ARBA00021549"/>
    </source>
</evidence>
<sequence>MRQGGFTLIEVMVVIAIIGIVLGIAAPSYQSLVRNSRLSSASEELLTHLMLARTEAIKRNRSVDVCAADTSASSPECDSSRAWKDGWIVIVPGETQPLRIGTPVENIDALDVTGTTQNKLTFRSFTNASNQAATFTFCIAGVQAREVVVERSGRVSRLLGDTCAAD</sequence>
<evidence type="ECO:0000256" key="10">
    <source>
        <dbReference type="ARBA" id="ARBA00030775"/>
    </source>
</evidence>
<dbReference type="InterPro" id="IPR022346">
    <property type="entry name" value="T2SS_GspH"/>
</dbReference>
<evidence type="ECO:0000256" key="8">
    <source>
        <dbReference type="ARBA" id="ARBA00023136"/>
    </source>
</evidence>
<dbReference type="PANTHER" id="PTHR30093">
    <property type="entry name" value="GENERAL SECRETION PATHWAY PROTEIN G"/>
    <property type="match status" value="1"/>
</dbReference>
<dbReference type="GO" id="GO:0015627">
    <property type="term" value="C:type II protein secretion system complex"/>
    <property type="evidence" value="ECO:0007669"/>
    <property type="project" value="InterPro"/>
</dbReference>
<protein>
    <recommendedName>
        <fullName evidence="2">Type II secretion system protein H</fullName>
    </recommendedName>
    <alternativeName>
        <fullName evidence="10">General secretion pathway protein H</fullName>
    </alternativeName>
</protein>
<organism evidence="13 14">
    <name type="scientific">Chitiniphilus eburneus</name>
    <dbReference type="NCBI Taxonomy" id="2571148"/>
    <lineage>
        <taxon>Bacteria</taxon>
        <taxon>Pseudomonadati</taxon>
        <taxon>Pseudomonadota</taxon>
        <taxon>Betaproteobacteria</taxon>
        <taxon>Neisseriales</taxon>
        <taxon>Chitinibacteraceae</taxon>
        <taxon>Chitiniphilus</taxon>
    </lineage>
</organism>
<keyword evidence="6 11" id="KW-0812">Transmembrane</keyword>
<dbReference type="PROSITE" id="PS00409">
    <property type="entry name" value="PROKAR_NTER_METHYL"/>
    <property type="match status" value="1"/>
</dbReference>
<evidence type="ECO:0000256" key="9">
    <source>
        <dbReference type="ARBA" id="ARBA00025772"/>
    </source>
</evidence>
<evidence type="ECO:0000256" key="1">
    <source>
        <dbReference type="ARBA" id="ARBA00004377"/>
    </source>
</evidence>
<evidence type="ECO:0000256" key="5">
    <source>
        <dbReference type="ARBA" id="ARBA00022519"/>
    </source>
</evidence>
<keyword evidence="5" id="KW-0997">Cell inner membrane</keyword>
<dbReference type="InterPro" id="IPR045584">
    <property type="entry name" value="Pilin-like"/>
</dbReference>
<evidence type="ECO:0000256" key="3">
    <source>
        <dbReference type="ARBA" id="ARBA00022475"/>
    </source>
</evidence>
<dbReference type="RefSeq" id="WP_136771984.1">
    <property type="nucleotide sequence ID" value="NZ_CP156074.1"/>
</dbReference>
<evidence type="ECO:0000256" key="7">
    <source>
        <dbReference type="ARBA" id="ARBA00022989"/>
    </source>
</evidence>
<dbReference type="OrthoDB" id="8594937at2"/>
<keyword evidence="8 11" id="KW-0472">Membrane</keyword>
<comment type="caution">
    <text evidence="13">The sequence shown here is derived from an EMBL/GenBank/DDBJ whole genome shotgun (WGS) entry which is preliminary data.</text>
</comment>
<dbReference type="EMBL" id="SUMF01000002">
    <property type="protein sequence ID" value="TJZ77509.1"/>
    <property type="molecule type" value="Genomic_DNA"/>
</dbReference>
<keyword evidence="14" id="KW-1185">Reference proteome</keyword>
<accession>A0A4U0Q8C6</accession>
<evidence type="ECO:0000256" key="4">
    <source>
        <dbReference type="ARBA" id="ARBA00022481"/>
    </source>
</evidence>
<dbReference type="NCBIfam" id="TIGR02532">
    <property type="entry name" value="IV_pilin_GFxxxE"/>
    <property type="match status" value="1"/>
</dbReference>
<dbReference type="AlphaFoldDB" id="A0A4U0Q8C6"/>
<name>A0A4U0Q8C6_9NEIS</name>
<gene>
    <name evidence="13" type="primary">gspH</name>
    <name evidence="13" type="ORF">FAZ21_04020</name>
</gene>
<feature type="domain" description="General secretion pathway GspH" evidence="12">
    <location>
        <begin position="41"/>
        <end position="153"/>
    </location>
</feature>
<evidence type="ECO:0000256" key="11">
    <source>
        <dbReference type="SAM" id="Phobius"/>
    </source>
</evidence>
<dbReference type="InterPro" id="IPR012902">
    <property type="entry name" value="N_methyl_site"/>
</dbReference>
<keyword evidence="7 11" id="KW-1133">Transmembrane helix</keyword>